<dbReference type="Gene3D" id="3.40.50.300">
    <property type="entry name" value="P-loop containing nucleotide triphosphate hydrolases"/>
    <property type="match status" value="1"/>
</dbReference>
<dbReference type="AlphaFoldDB" id="A0A6N7YKP5"/>
<feature type="region of interest" description="Disordered" evidence="3">
    <location>
        <begin position="1"/>
        <end position="60"/>
    </location>
</feature>
<name>A0A6N7YKP5_9PSEU</name>
<dbReference type="Pfam" id="PF13191">
    <property type="entry name" value="AAA_16"/>
    <property type="match status" value="1"/>
</dbReference>
<dbReference type="GO" id="GO:0005524">
    <property type="term" value="F:ATP binding"/>
    <property type="evidence" value="ECO:0007669"/>
    <property type="project" value="UniProtKB-KW"/>
</dbReference>
<proteinExistence type="predicted"/>
<evidence type="ECO:0000313" key="5">
    <source>
        <dbReference type="EMBL" id="MTD52458.1"/>
    </source>
</evidence>
<feature type="domain" description="Orc1-like AAA ATPase" evidence="4">
    <location>
        <begin position="87"/>
        <end position="244"/>
    </location>
</feature>
<organism evidence="5 6">
    <name type="scientific">Amycolatopsis pithecellobii</name>
    <dbReference type="NCBI Taxonomy" id="664692"/>
    <lineage>
        <taxon>Bacteria</taxon>
        <taxon>Bacillati</taxon>
        <taxon>Actinomycetota</taxon>
        <taxon>Actinomycetes</taxon>
        <taxon>Pseudonocardiales</taxon>
        <taxon>Pseudonocardiaceae</taxon>
        <taxon>Amycolatopsis</taxon>
    </lineage>
</organism>
<accession>A0A6N7YKP5</accession>
<evidence type="ECO:0000313" key="6">
    <source>
        <dbReference type="Proteomes" id="UP000440096"/>
    </source>
</evidence>
<dbReference type="Proteomes" id="UP000440096">
    <property type="component" value="Unassembled WGS sequence"/>
</dbReference>
<evidence type="ECO:0000256" key="2">
    <source>
        <dbReference type="ARBA" id="ARBA00022840"/>
    </source>
</evidence>
<dbReference type="SUPFAM" id="SSF52540">
    <property type="entry name" value="P-loop containing nucleoside triphosphate hydrolases"/>
    <property type="match status" value="1"/>
</dbReference>
<keyword evidence="6" id="KW-1185">Reference proteome</keyword>
<reference evidence="5 6" key="1">
    <citation type="submission" date="2019-11" db="EMBL/GenBank/DDBJ databases">
        <title>Draft genome of Amycolatopsis RM579.</title>
        <authorList>
            <person name="Duangmal K."/>
            <person name="Mingma R."/>
        </authorList>
    </citation>
    <scope>NUCLEOTIDE SEQUENCE [LARGE SCALE GENOMIC DNA]</scope>
    <source>
        <strain evidence="5 6">RM579</strain>
    </source>
</reference>
<evidence type="ECO:0000256" key="1">
    <source>
        <dbReference type="ARBA" id="ARBA00022741"/>
    </source>
</evidence>
<keyword evidence="1" id="KW-0547">Nucleotide-binding</keyword>
<dbReference type="PANTHER" id="PTHR16305:SF35">
    <property type="entry name" value="TRANSCRIPTIONAL ACTIVATOR DOMAIN"/>
    <property type="match status" value="1"/>
</dbReference>
<dbReference type="InterPro" id="IPR027417">
    <property type="entry name" value="P-loop_NTPase"/>
</dbReference>
<gene>
    <name evidence="5" type="ORF">GKO32_00430</name>
</gene>
<evidence type="ECO:0000259" key="4">
    <source>
        <dbReference type="Pfam" id="PF13191"/>
    </source>
</evidence>
<dbReference type="InterPro" id="IPR041664">
    <property type="entry name" value="AAA_16"/>
</dbReference>
<keyword evidence="2" id="KW-0067">ATP-binding</keyword>
<dbReference type="GO" id="GO:0004016">
    <property type="term" value="F:adenylate cyclase activity"/>
    <property type="evidence" value="ECO:0007669"/>
    <property type="project" value="TreeGrafter"/>
</dbReference>
<sequence length="1039" mass="111032">MRHSRRTCSIGWPNPRSTPNDSAATSSASRTLPTVPARSPPTVHSVRARSHGDSRNGQRLTHAALTVCERGEPGGGGAWDSVVVRLPLVARSGAVAEIRAAVERARAGRGGLVLVTGDAGVGKTRLAEEASAAADGLRVLWTWCTPGAALRPWARVVRTLAAERETGEIVRRSTSLAGLAGLATSPESRDPETARWWLSLDLTDLLRAAAPVLVIVDDLQDADLSSLRLLTEIAPALRSAPVLVLATARDDEAEWRGREEVRATLNRLGARVRLHPFADAEVAELAAATGAAPAVVRTISRRTGGNPLLVCELLASGADPDSVVPSSVQALVAARLAGLPEPARAVVTRAAVLGSRFRLDVLAELAGVSLSDVGERMDEAAGVVERVEPGIGRFRHELIRDAVYDVLAPGELAGRHRVAADCLIRRAGRGFDVDAAEIAAHLLRAGAPEGADWATRAGQEALRRLAFEDAAAWYAEAGRCLEAAGAPWEERARNGIALGEALTASGARPRARACLLEAADRAERAGRMDLVAEAVLGIGAGRAGFEIGLLDQRQIDLLERLREEPLPDVLRALVTARLSVALTFVGSPQRRLELATDAVTEARASGDDVAVAAALAASCDAMAGPEHCHERLAAATEIVEVAQRIRDPRLVLLGRRLRLVALLEIGRIGDADAEITAYRVVAETVGHPLYTWYVPLWRGMRALMQRRFDDCRASLAEAAALGERAGSDNAAVLVSTQRWLLCAESGDREGLRGMLAELDQAALPGAWPHITRALLLAQLGRVPEARDQLDAVAPLLPGMVRDSEWLPAMAQLAETLAVTGPRAVTRWVRDALTPYAGLYAVEGIGAAVRGPVRQFLDQLDGQKPLTDNEFRRDGEYWTVRWSGVESRLRDSKGLRDLGALLAAPGRPVAALDLAGVVVESDTGPMLDTHARTAYQRRLRELETEADDADATGDAGRAAKIGAEREALLAELTRAYGLGGRDRRAGSSAERARTAVTARISYAIRRIAGTDRALAEHLRRCVRTGTFCVYDPESPVDWRT</sequence>
<protein>
    <submittedName>
        <fullName evidence="5">AAA family ATPase</fullName>
    </submittedName>
</protein>
<dbReference type="PANTHER" id="PTHR16305">
    <property type="entry name" value="TESTICULAR SOLUBLE ADENYLYL CYCLASE"/>
    <property type="match status" value="1"/>
</dbReference>
<dbReference type="EMBL" id="WMBA01000001">
    <property type="protein sequence ID" value="MTD52458.1"/>
    <property type="molecule type" value="Genomic_DNA"/>
</dbReference>
<evidence type="ECO:0000256" key="3">
    <source>
        <dbReference type="SAM" id="MobiDB-lite"/>
    </source>
</evidence>
<dbReference type="GO" id="GO:0005737">
    <property type="term" value="C:cytoplasm"/>
    <property type="evidence" value="ECO:0007669"/>
    <property type="project" value="TreeGrafter"/>
</dbReference>
<feature type="compositionally biased region" description="Polar residues" evidence="3">
    <location>
        <begin position="15"/>
        <end position="32"/>
    </location>
</feature>
<comment type="caution">
    <text evidence="5">The sequence shown here is derived from an EMBL/GenBank/DDBJ whole genome shotgun (WGS) entry which is preliminary data.</text>
</comment>